<evidence type="ECO:0000256" key="3">
    <source>
        <dbReference type="ARBA" id="ARBA00022475"/>
    </source>
</evidence>
<dbReference type="PROSITE" id="PS00211">
    <property type="entry name" value="ABC_TRANSPORTER_1"/>
    <property type="match status" value="2"/>
</dbReference>
<dbReference type="Pfam" id="PF00005">
    <property type="entry name" value="ABC_tran"/>
    <property type="match status" value="2"/>
</dbReference>
<dbReference type="OrthoDB" id="9771863at2"/>
<organism evidence="10 11">
    <name type="scientific">Phormidesmis priestleyi ULC007</name>
    <dbReference type="NCBI Taxonomy" id="1920490"/>
    <lineage>
        <taxon>Bacteria</taxon>
        <taxon>Bacillati</taxon>
        <taxon>Cyanobacteriota</taxon>
        <taxon>Cyanophyceae</taxon>
        <taxon>Leptolyngbyales</taxon>
        <taxon>Leptolyngbyaceae</taxon>
        <taxon>Phormidesmis</taxon>
    </lineage>
</organism>
<protein>
    <submittedName>
        <fullName evidence="10">ABC transporter ATP-binding protein</fullName>
    </submittedName>
</protein>
<evidence type="ECO:0000259" key="9">
    <source>
        <dbReference type="PROSITE" id="PS50893"/>
    </source>
</evidence>
<keyword evidence="3" id="KW-1003">Cell membrane</keyword>
<evidence type="ECO:0000256" key="6">
    <source>
        <dbReference type="ARBA" id="ARBA00022840"/>
    </source>
</evidence>
<dbReference type="InterPro" id="IPR003593">
    <property type="entry name" value="AAA+_ATPase"/>
</dbReference>
<name>A0A2T1DDF1_9CYAN</name>
<keyword evidence="11" id="KW-1185">Reference proteome</keyword>
<evidence type="ECO:0000256" key="7">
    <source>
        <dbReference type="ARBA" id="ARBA00022967"/>
    </source>
</evidence>
<evidence type="ECO:0000256" key="5">
    <source>
        <dbReference type="ARBA" id="ARBA00022741"/>
    </source>
</evidence>
<keyword evidence="2" id="KW-0813">Transport</keyword>
<proteinExistence type="predicted"/>
<dbReference type="SMART" id="SM00382">
    <property type="entry name" value="AAA"/>
    <property type="match status" value="1"/>
</dbReference>
<evidence type="ECO:0000256" key="2">
    <source>
        <dbReference type="ARBA" id="ARBA00022448"/>
    </source>
</evidence>
<evidence type="ECO:0000256" key="1">
    <source>
        <dbReference type="ARBA" id="ARBA00004202"/>
    </source>
</evidence>
<dbReference type="Proteomes" id="UP000238634">
    <property type="component" value="Unassembled WGS sequence"/>
</dbReference>
<dbReference type="PANTHER" id="PTHR43790">
    <property type="entry name" value="CARBOHYDRATE TRANSPORT ATP-BINDING PROTEIN MG119-RELATED"/>
    <property type="match status" value="1"/>
</dbReference>
<evidence type="ECO:0000256" key="4">
    <source>
        <dbReference type="ARBA" id="ARBA00022737"/>
    </source>
</evidence>
<dbReference type="EMBL" id="PVWG01000017">
    <property type="protein sequence ID" value="PSB18496.1"/>
    <property type="molecule type" value="Genomic_DNA"/>
</dbReference>
<evidence type="ECO:0000256" key="8">
    <source>
        <dbReference type="ARBA" id="ARBA00023136"/>
    </source>
</evidence>
<dbReference type="STRING" id="1920490.GCA_001895925_05028"/>
<reference evidence="10 11" key="2">
    <citation type="submission" date="2018-03" db="EMBL/GenBank/DDBJ databases">
        <title>The ancient ancestry and fast evolution of plastids.</title>
        <authorList>
            <person name="Moore K.R."/>
            <person name="Magnabosco C."/>
            <person name="Momper L."/>
            <person name="Gold D.A."/>
            <person name="Bosak T."/>
            <person name="Fournier G.P."/>
        </authorList>
    </citation>
    <scope>NUCLEOTIDE SEQUENCE [LARGE SCALE GENOMIC DNA]</scope>
    <source>
        <strain evidence="10 11">ULC007</strain>
    </source>
</reference>
<dbReference type="InterPro" id="IPR017871">
    <property type="entry name" value="ABC_transporter-like_CS"/>
</dbReference>
<evidence type="ECO:0000313" key="10">
    <source>
        <dbReference type="EMBL" id="PSB18496.1"/>
    </source>
</evidence>
<dbReference type="GO" id="GO:0005886">
    <property type="term" value="C:plasma membrane"/>
    <property type="evidence" value="ECO:0007669"/>
    <property type="project" value="UniProtKB-SubCell"/>
</dbReference>
<dbReference type="CDD" id="cd03215">
    <property type="entry name" value="ABC_Carb_Monos_II"/>
    <property type="match status" value="1"/>
</dbReference>
<dbReference type="SUPFAM" id="SSF52540">
    <property type="entry name" value="P-loop containing nucleoside triphosphate hydrolases"/>
    <property type="match status" value="2"/>
</dbReference>
<keyword evidence="5" id="KW-0547">Nucleotide-binding</keyword>
<evidence type="ECO:0000313" key="11">
    <source>
        <dbReference type="Proteomes" id="UP000238634"/>
    </source>
</evidence>
<keyword evidence="8" id="KW-0472">Membrane</keyword>
<keyword evidence="4" id="KW-0677">Repeat</keyword>
<dbReference type="InterPro" id="IPR003439">
    <property type="entry name" value="ABC_transporter-like_ATP-bd"/>
</dbReference>
<sequence length="496" mass="54865">MRGITKRFPGVIANRAIDFEVKPGEIHALLGENGAGKTTLMNLLCGLYEPDAGEIWLKEQRVWLRSPRDAIAAGIGMVHQHFKLVEPFTVAENIVLGSNRTLLREAPKRLNLRLQRLADQYGLNIDPSAQIWQLSVGEQQRVEILKALYRQANILILDEPTAVLTPQEAQELMATLRMLASQGTAIVFISHKLNEVMAICDRVTVLRDGQAVGTIAIQDCTERSLAKMMVGREVSLFRNREDEAQTTNHKPQSASPPALAIKNLWVISDRKLPALRGLNLVIQPGEIVGLAGVDGNGQRELEEAIVGLRAIDRGEILLTGKLAHIPSDRYSMGILTEFSVAENLVLKDVQHPPFQWKGLLRINYILKHATDLVQQYLIRTPSVKTQVGKLSGGNAQKVVFARELNRDHQVLLAAQPTRGLDIGATEFVYAQLLARRDAGAAILLISTELDEILSLSDRIAVLYEGEIVGEVDRASADIHHLGLLMAGKRERARDEE</sequence>
<keyword evidence="7" id="KW-1278">Translocase</keyword>
<dbReference type="AlphaFoldDB" id="A0A2T1DDF1"/>
<dbReference type="InterPro" id="IPR050107">
    <property type="entry name" value="ABC_carbohydrate_import_ATPase"/>
</dbReference>
<dbReference type="PROSITE" id="PS50893">
    <property type="entry name" value="ABC_TRANSPORTER_2"/>
    <property type="match status" value="2"/>
</dbReference>
<dbReference type="InterPro" id="IPR027417">
    <property type="entry name" value="P-loop_NTPase"/>
</dbReference>
<dbReference type="CDD" id="cd03216">
    <property type="entry name" value="ABC_Carb_Monos_I"/>
    <property type="match status" value="1"/>
</dbReference>
<gene>
    <name evidence="10" type="ORF">C7B65_15475</name>
</gene>
<comment type="subcellular location">
    <subcellularLocation>
        <location evidence="1">Cell membrane</location>
        <topology evidence="1">Peripheral membrane protein</topology>
    </subcellularLocation>
</comment>
<reference evidence="10 11" key="1">
    <citation type="submission" date="2018-02" db="EMBL/GenBank/DDBJ databases">
        <authorList>
            <person name="Cohen D.B."/>
            <person name="Kent A.D."/>
        </authorList>
    </citation>
    <scope>NUCLEOTIDE SEQUENCE [LARGE SCALE GENOMIC DNA]</scope>
    <source>
        <strain evidence="10 11">ULC007</strain>
    </source>
</reference>
<comment type="caution">
    <text evidence="10">The sequence shown here is derived from an EMBL/GenBank/DDBJ whole genome shotgun (WGS) entry which is preliminary data.</text>
</comment>
<keyword evidence="6 10" id="KW-0067">ATP-binding</keyword>
<dbReference type="FunFam" id="3.40.50.300:FF:000127">
    <property type="entry name" value="Ribose import ATP-binding protein RbsA"/>
    <property type="match status" value="1"/>
</dbReference>
<dbReference type="GO" id="GO:0016887">
    <property type="term" value="F:ATP hydrolysis activity"/>
    <property type="evidence" value="ECO:0007669"/>
    <property type="project" value="InterPro"/>
</dbReference>
<dbReference type="PANTHER" id="PTHR43790:SF4">
    <property type="entry name" value="GUANOSINE IMPORT ATP-BINDING PROTEIN NUPO"/>
    <property type="match status" value="1"/>
</dbReference>
<feature type="domain" description="ABC transporter" evidence="9">
    <location>
        <begin position="259"/>
        <end position="489"/>
    </location>
</feature>
<feature type="domain" description="ABC transporter" evidence="9">
    <location>
        <begin position="1"/>
        <end position="233"/>
    </location>
</feature>
<accession>A0A2T1DDF1</accession>
<dbReference type="GO" id="GO:0005524">
    <property type="term" value="F:ATP binding"/>
    <property type="evidence" value="ECO:0007669"/>
    <property type="project" value="UniProtKB-KW"/>
</dbReference>
<dbReference type="Gene3D" id="3.40.50.300">
    <property type="entry name" value="P-loop containing nucleotide triphosphate hydrolases"/>
    <property type="match status" value="2"/>
</dbReference>